<evidence type="ECO:0000313" key="3">
    <source>
        <dbReference type="Proteomes" id="UP001302812"/>
    </source>
</evidence>
<feature type="compositionally biased region" description="Basic residues" evidence="1">
    <location>
        <begin position="52"/>
        <end position="65"/>
    </location>
</feature>
<dbReference type="EMBL" id="MU853348">
    <property type="protein sequence ID" value="KAK4110868.1"/>
    <property type="molecule type" value="Genomic_DNA"/>
</dbReference>
<keyword evidence="3" id="KW-1185">Reference proteome</keyword>
<feature type="compositionally biased region" description="Basic residues" evidence="1">
    <location>
        <begin position="74"/>
        <end position="89"/>
    </location>
</feature>
<feature type="compositionally biased region" description="Polar residues" evidence="1">
    <location>
        <begin position="1"/>
        <end position="15"/>
    </location>
</feature>
<gene>
    <name evidence="2" type="ORF">N656DRAFT_183615</name>
</gene>
<dbReference type="RefSeq" id="XP_064668438.1">
    <property type="nucleotide sequence ID" value="XM_064808788.1"/>
</dbReference>
<dbReference type="Proteomes" id="UP001302812">
    <property type="component" value="Unassembled WGS sequence"/>
</dbReference>
<feature type="region of interest" description="Disordered" evidence="1">
    <location>
        <begin position="1"/>
        <end position="21"/>
    </location>
</feature>
<accession>A0AAN6QIZ6</accession>
<feature type="region of interest" description="Disordered" evidence="1">
    <location>
        <begin position="274"/>
        <end position="298"/>
    </location>
</feature>
<proteinExistence type="predicted"/>
<organism evidence="2 3">
    <name type="scientific">Canariomyces notabilis</name>
    <dbReference type="NCBI Taxonomy" id="2074819"/>
    <lineage>
        <taxon>Eukaryota</taxon>
        <taxon>Fungi</taxon>
        <taxon>Dikarya</taxon>
        <taxon>Ascomycota</taxon>
        <taxon>Pezizomycotina</taxon>
        <taxon>Sordariomycetes</taxon>
        <taxon>Sordariomycetidae</taxon>
        <taxon>Sordariales</taxon>
        <taxon>Chaetomiaceae</taxon>
        <taxon>Canariomyces</taxon>
    </lineage>
</organism>
<protein>
    <submittedName>
        <fullName evidence="2">Uncharacterized protein</fullName>
    </submittedName>
</protein>
<feature type="compositionally biased region" description="Basic and acidic residues" evidence="1">
    <location>
        <begin position="42"/>
        <end position="51"/>
    </location>
</feature>
<reference evidence="2" key="2">
    <citation type="submission" date="2023-05" db="EMBL/GenBank/DDBJ databases">
        <authorList>
            <consortium name="Lawrence Berkeley National Laboratory"/>
            <person name="Steindorff A."/>
            <person name="Hensen N."/>
            <person name="Bonometti L."/>
            <person name="Westerberg I."/>
            <person name="Brannstrom I.O."/>
            <person name="Guillou S."/>
            <person name="Cros-Aarteil S."/>
            <person name="Calhoun S."/>
            <person name="Haridas S."/>
            <person name="Kuo A."/>
            <person name="Mondo S."/>
            <person name="Pangilinan J."/>
            <person name="Riley R."/>
            <person name="Labutti K."/>
            <person name="Andreopoulos B."/>
            <person name="Lipzen A."/>
            <person name="Chen C."/>
            <person name="Yanf M."/>
            <person name="Daum C."/>
            <person name="Ng V."/>
            <person name="Clum A."/>
            <person name="Ohm R."/>
            <person name="Martin F."/>
            <person name="Silar P."/>
            <person name="Natvig D."/>
            <person name="Lalanne C."/>
            <person name="Gautier V."/>
            <person name="Ament-Velasquez S.L."/>
            <person name="Kruys A."/>
            <person name="Hutchinson M.I."/>
            <person name="Powell A.J."/>
            <person name="Barry K."/>
            <person name="Miller A.N."/>
            <person name="Grigoriev I.V."/>
            <person name="Debuchy R."/>
            <person name="Gladieux P."/>
            <person name="Thoren M.H."/>
            <person name="Johannesson H."/>
        </authorList>
    </citation>
    <scope>NUCLEOTIDE SEQUENCE</scope>
    <source>
        <strain evidence="2">CBS 508.74</strain>
    </source>
</reference>
<name>A0AAN6QIZ6_9PEZI</name>
<dbReference type="GeneID" id="89932911"/>
<evidence type="ECO:0000313" key="2">
    <source>
        <dbReference type="EMBL" id="KAK4110868.1"/>
    </source>
</evidence>
<dbReference type="AlphaFoldDB" id="A0AAN6QIZ6"/>
<feature type="region of interest" description="Disordered" evidence="1">
    <location>
        <begin position="40"/>
        <end position="153"/>
    </location>
</feature>
<sequence length="364" mass="40595">MQTPTTISDTCTSSPDKVCHRTNDRCQDKARLLQEISSLDQSRCRRGGEAHRRTRVSKKHHTRTTRRSETLVWRRGKWQAPKKRLGKSSKGHDARWGPRPRLPTAALLDPSHHAPSPPDKGNNNKTHPGAGAPRAWRRRSRPSREQSRFRRGGAAALAMHQALDHPVRDGYALAATGDVLPSDWWRGQMNTMEGLEEKRLEGAVQSGLRYEDGERDGGFTLDSIVREEPGYTVRNLIAVQQKGRVGVKELEESKNVGIGHTDGEPVAMESDETDHIADGPLTDESGSDDESDSESLVDDECEHDFLHDFEQVEAQGWVPVMIPEEGGDDWMSLTGSLVLMPARERRGKGLIGIWWSQSIEQAVG</sequence>
<reference evidence="2" key="1">
    <citation type="journal article" date="2023" name="Mol. Phylogenet. Evol.">
        <title>Genome-scale phylogeny and comparative genomics of the fungal order Sordariales.</title>
        <authorList>
            <person name="Hensen N."/>
            <person name="Bonometti L."/>
            <person name="Westerberg I."/>
            <person name="Brannstrom I.O."/>
            <person name="Guillou S."/>
            <person name="Cros-Aarteil S."/>
            <person name="Calhoun S."/>
            <person name="Haridas S."/>
            <person name="Kuo A."/>
            <person name="Mondo S."/>
            <person name="Pangilinan J."/>
            <person name="Riley R."/>
            <person name="LaButti K."/>
            <person name="Andreopoulos B."/>
            <person name="Lipzen A."/>
            <person name="Chen C."/>
            <person name="Yan M."/>
            <person name="Daum C."/>
            <person name="Ng V."/>
            <person name="Clum A."/>
            <person name="Steindorff A."/>
            <person name="Ohm R.A."/>
            <person name="Martin F."/>
            <person name="Silar P."/>
            <person name="Natvig D.O."/>
            <person name="Lalanne C."/>
            <person name="Gautier V."/>
            <person name="Ament-Velasquez S.L."/>
            <person name="Kruys A."/>
            <person name="Hutchinson M.I."/>
            <person name="Powell A.J."/>
            <person name="Barry K."/>
            <person name="Miller A.N."/>
            <person name="Grigoriev I.V."/>
            <person name="Debuchy R."/>
            <person name="Gladieux P."/>
            <person name="Hiltunen Thoren M."/>
            <person name="Johannesson H."/>
        </authorList>
    </citation>
    <scope>NUCLEOTIDE SEQUENCE</scope>
    <source>
        <strain evidence="2">CBS 508.74</strain>
    </source>
</reference>
<evidence type="ECO:0000256" key="1">
    <source>
        <dbReference type="SAM" id="MobiDB-lite"/>
    </source>
</evidence>
<feature type="compositionally biased region" description="Acidic residues" evidence="1">
    <location>
        <begin position="285"/>
        <end position="298"/>
    </location>
</feature>
<comment type="caution">
    <text evidence="2">The sequence shown here is derived from an EMBL/GenBank/DDBJ whole genome shotgun (WGS) entry which is preliminary data.</text>
</comment>